<accession>A0A0M5I1B0</accession>
<evidence type="ECO:0000259" key="4">
    <source>
        <dbReference type="Pfam" id="PF09372"/>
    </source>
</evidence>
<dbReference type="SMART" id="SM00248">
    <property type="entry name" value="ANK"/>
    <property type="match status" value="12"/>
</dbReference>
<dbReference type="InterPro" id="IPR018272">
    <property type="entry name" value="PRANC_domain"/>
</dbReference>
<feature type="repeat" description="ANK" evidence="3">
    <location>
        <begin position="73"/>
        <end position="102"/>
    </location>
</feature>
<dbReference type="PANTHER" id="PTHR24198:SF165">
    <property type="entry name" value="ANKYRIN REPEAT-CONTAINING PROTEIN-RELATED"/>
    <property type="match status" value="1"/>
</dbReference>
<dbReference type="SUPFAM" id="SSF48403">
    <property type="entry name" value="Ankyrin repeat"/>
    <property type="match status" value="2"/>
</dbReference>
<dbReference type="Proteomes" id="UP000142477">
    <property type="component" value="Segment"/>
</dbReference>
<dbReference type="Pfam" id="PF13637">
    <property type="entry name" value="Ank_4"/>
    <property type="match status" value="1"/>
</dbReference>
<feature type="repeat" description="ANK" evidence="3">
    <location>
        <begin position="397"/>
        <end position="429"/>
    </location>
</feature>
<dbReference type="PROSITE" id="PS50088">
    <property type="entry name" value="ANK_REPEAT"/>
    <property type="match status" value="8"/>
</dbReference>
<protein>
    <submittedName>
        <fullName evidence="5">Ankyrin repeat family protein</fullName>
    </submittedName>
</protein>
<dbReference type="Gene3D" id="1.25.40.20">
    <property type="entry name" value="Ankyrin repeat-containing domain"/>
    <property type="match status" value="5"/>
</dbReference>
<feature type="repeat" description="ANK" evidence="3">
    <location>
        <begin position="268"/>
        <end position="297"/>
    </location>
</feature>
<keyword evidence="2 3" id="KW-0040">ANK repeat</keyword>
<dbReference type="InterPro" id="IPR002110">
    <property type="entry name" value="Ankyrin_rpt"/>
</dbReference>
<evidence type="ECO:0000256" key="3">
    <source>
        <dbReference type="PROSITE-ProRule" id="PRU00023"/>
    </source>
</evidence>
<dbReference type="RefSeq" id="YP_009177030.1">
    <property type="nucleotide sequence ID" value="NC_028238.1"/>
</dbReference>
<evidence type="ECO:0000313" key="5">
    <source>
        <dbReference type="EMBL" id="ALA62383.1"/>
    </source>
</evidence>
<dbReference type="PANTHER" id="PTHR24198">
    <property type="entry name" value="ANKYRIN REPEAT AND PROTEIN KINASE DOMAIN-CONTAINING PROTEIN"/>
    <property type="match status" value="1"/>
</dbReference>
<dbReference type="Pfam" id="PF09372">
    <property type="entry name" value="PRANC"/>
    <property type="match status" value="1"/>
</dbReference>
<feature type="repeat" description="ANK" evidence="3">
    <location>
        <begin position="164"/>
        <end position="196"/>
    </location>
</feature>
<dbReference type="GeneID" id="26122699"/>
<feature type="repeat" description="ANK" evidence="3">
    <location>
        <begin position="102"/>
        <end position="130"/>
    </location>
</feature>
<dbReference type="Pfam" id="PF00023">
    <property type="entry name" value="Ank"/>
    <property type="match status" value="1"/>
</dbReference>
<dbReference type="OrthoDB" id="6545at10239"/>
<feature type="domain" description="PRANC" evidence="4">
    <location>
        <begin position="503"/>
        <end position="591"/>
    </location>
</feature>
<evidence type="ECO:0000313" key="6">
    <source>
        <dbReference type="Proteomes" id="UP000142477"/>
    </source>
</evidence>
<name>A0A0M5I1B0_9POXV</name>
<dbReference type="Pfam" id="PF12796">
    <property type="entry name" value="Ank_2"/>
    <property type="match status" value="3"/>
</dbReference>
<keyword evidence="6" id="KW-1185">Reference proteome</keyword>
<keyword evidence="1" id="KW-0677">Repeat</keyword>
<feature type="repeat" description="ANK" evidence="3">
    <location>
        <begin position="363"/>
        <end position="395"/>
    </location>
</feature>
<feature type="repeat" description="ANK" evidence="3">
    <location>
        <begin position="40"/>
        <end position="72"/>
    </location>
</feature>
<dbReference type="EMBL" id="KP728110">
    <property type="protein sequence ID" value="ALA62383.1"/>
    <property type="molecule type" value="Genomic_DNA"/>
</dbReference>
<dbReference type="PRINTS" id="PR01415">
    <property type="entry name" value="ANKYRIN"/>
</dbReference>
<dbReference type="InterPro" id="IPR036770">
    <property type="entry name" value="Ankyrin_rpt-contain_sf"/>
</dbReference>
<dbReference type="PROSITE" id="PS50297">
    <property type="entry name" value="ANK_REP_REGION"/>
    <property type="match status" value="7"/>
</dbReference>
<feature type="repeat" description="ANK" evidence="3">
    <location>
        <begin position="232"/>
        <end position="264"/>
    </location>
</feature>
<evidence type="ECO:0000256" key="1">
    <source>
        <dbReference type="ARBA" id="ARBA00022737"/>
    </source>
</evidence>
<evidence type="ECO:0000256" key="2">
    <source>
        <dbReference type="ARBA" id="ARBA00023043"/>
    </source>
</evidence>
<reference evidence="5 6" key="1">
    <citation type="journal article" date="2015" name="Infect. Genet. Evol.">
        <title>Unique genomic organization of a novel Avipoxvirus detected in turkey (Meleagris gallopavo).</title>
        <authorList>
            <person name="Banyai K."/>
            <person name="Palya V."/>
            <person name="Denes B."/>
            <person name="Glavits R."/>
            <person name="Ivanics E."/>
            <person name="Horvath B."/>
            <person name="Farkas S.L."/>
            <person name="Marton S."/>
            <person name="Balint A."/>
            <person name="Gyuranecz M."/>
            <person name="Erdelyi K."/>
            <person name="Dan A."/>
        </authorList>
    </citation>
    <scope>NUCLEOTIDE SEQUENCE [LARGE SCALE GENOMIC DNA]</scope>
    <source>
        <strain evidence="5 6">TKPV-HU1124/2011</strain>
    </source>
</reference>
<dbReference type="KEGG" id="vg:26122699"/>
<proteinExistence type="predicted"/>
<sequence>MDTGNKYCQKELHNAIRMKDVNSIRSILERNIKEYKKPNNLSSALSLAVSCSSTDIARILLEHGADINKCKGSPLHRAVNMGNIQLVKILLEYGASVDRAYHSNSPLYIALCRNNIDMARCLLENGADPNNLFLGYSDIYEKLSVDMYKLLIEFNIDINIQDKYCNTPIYYAIRNMNMVLVKLLLGNNANVKQESEYHTRPYLNTLIDNNCDSEIVKLFIEKGVSINIKDDLGRTPLHCSVNTGRYDITSLLIDLGANINAVDSILGTPLHYSIINNDLQVTKLLLDRGADTNIYNNHIDTVLNIAVSYKDKYLIGLLLEKGADIRLKGKEDPVIHRALDTKDQDIILQVLNCGADINAKNRSGNTALYIAVSNSRIDTVKTLLENGADPNIKNDIYNNTPLHLSMMLNKIEITELLLLYNADINALNSYGCTPLTCTTCLDDKVASILVSRIVLRISDNVFSCMAGFQINMDFIKQHSRLSHIMNRCEIELEMLKELRLSSNHSLDIFLRTENLNTLARLVNHPKVKKLYPLQIYKKLMHRNRGLAINRYYMISRAVEASRNLDMISKIPDDIKYLIMEMLDNNDLRSVISASSY</sequence>
<organism evidence="5 6">
    <name type="scientific">Turkeypox virus</name>
    <dbReference type="NCBI Taxonomy" id="336486"/>
    <lineage>
        <taxon>Viruses</taxon>
        <taxon>Varidnaviria</taxon>
        <taxon>Bamfordvirae</taxon>
        <taxon>Nucleocytoviricota</taxon>
        <taxon>Pokkesviricetes</taxon>
        <taxon>Chitovirales</taxon>
        <taxon>Poxviridae</taxon>
        <taxon>Chordopoxvirinae</taxon>
        <taxon>Avipoxvirus</taxon>
        <taxon>Avipoxvirus turkeypox</taxon>
    </lineage>
</organism>